<dbReference type="OrthoDB" id="9813316at2"/>
<proteinExistence type="predicted"/>
<keyword evidence="1" id="KW-0175">Coiled coil</keyword>
<organism evidence="2 3">
    <name type="scientific">Fimbriimonas ginsengisoli Gsoil 348</name>
    <dbReference type="NCBI Taxonomy" id="661478"/>
    <lineage>
        <taxon>Bacteria</taxon>
        <taxon>Bacillati</taxon>
        <taxon>Armatimonadota</taxon>
        <taxon>Fimbriimonadia</taxon>
        <taxon>Fimbriimonadales</taxon>
        <taxon>Fimbriimonadaceae</taxon>
        <taxon>Fimbriimonas</taxon>
    </lineage>
</organism>
<accession>A0A068NYP0</accession>
<feature type="coiled-coil region" evidence="1">
    <location>
        <begin position="8"/>
        <end position="64"/>
    </location>
</feature>
<evidence type="ECO:0000256" key="1">
    <source>
        <dbReference type="SAM" id="Coils"/>
    </source>
</evidence>
<protein>
    <submittedName>
        <fullName evidence="2">Uncharacterized protein</fullName>
    </submittedName>
</protein>
<gene>
    <name evidence="2" type="ORF">OP10G_3791</name>
</gene>
<dbReference type="RefSeq" id="WP_025228920.1">
    <property type="nucleotide sequence ID" value="NZ_CP007139.1"/>
</dbReference>
<dbReference type="KEGG" id="fgi:OP10G_3791"/>
<evidence type="ECO:0000313" key="2">
    <source>
        <dbReference type="EMBL" id="AIE87159.1"/>
    </source>
</evidence>
<sequence>MTHREEMITRIRSEDDNLERQIETLQEEANHQSAGIRQYRYQRVDQLRNRQRDLRARVNQMESHPDDAWDSVKHEAEKLWFELKDIASVAARTFH</sequence>
<keyword evidence="3" id="KW-1185">Reference proteome</keyword>
<dbReference type="Proteomes" id="UP000027982">
    <property type="component" value="Chromosome"/>
</dbReference>
<evidence type="ECO:0000313" key="3">
    <source>
        <dbReference type="Proteomes" id="UP000027982"/>
    </source>
</evidence>
<reference evidence="2 3" key="1">
    <citation type="journal article" date="2014" name="PLoS ONE">
        <title>The first complete genome sequence of the class fimbriimonadia in the phylum armatimonadetes.</title>
        <authorList>
            <person name="Hu Z.Y."/>
            <person name="Wang Y.Z."/>
            <person name="Im W.T."/>
            <person name="Wang S.Y."/>
            <person name="Zhao G.P."/>
            <person name="Zheng H.J."/>
            <person name="Quan Z.X."/>
        </authorList>
    </citation>
    <scope>NUCLEOTIDE SEQUENCE [LARGE SCALE GENOMIC DNA]</scope>
    <source>
        <strain evidence="2">Gsoil 348</strain>
    </source>
</reference>
<dbReference type="EMBL" id="CP007139">
    <property type="protein sequence ID" value="AIE87159.1"/>
    <property type="molecule type" value="Genomic_DNA"/>
</dbReference>
<dbReference type="STRING" id="661478.OP10G_3791"/>
<dbReference type="AlphaFoldDB" id="A0A068NYP0"/>
<name>A0A068NYP0_FIMGI</name>
<dbReference type="HOGENOM" id="CLU_2368696_0_0_0"/>